<dbReference type="Proteomes" id="UP000236500">
    <property type="component" value="Unassembled WGS sequence"/>
</dbReference>
<evidence type="ECO:0000256" key="3">
    <source>
        <dbReference type="ARBA" id="ARBA00005081"/>
    </source>
</evidence>
<sequence length="234" mass="25280">MKEEEKVSKMSQGLIVSCQALEDEPLHSPYIMAKMALAAKVGGAVGIRANSAVDIEAIKAEVDLPVIGIYKKNYGACPVFITPTMQEVDEIVATGAEIVAMDGTSRVRPDGTVIAELFPEIRRKYPDQLFMADVATLAEAIAAEKLGFDFVAPTLFGYTEETKGKKIADDDFALLRDIVREVRVARIIAEGNVLTPDIAKRIQDIGVFAIVVGGAITRPQLITARFVDVLKGNS</sequence>
<comment type="pathway">
    <text evidence="3 7">Amino-sugar metabolism; N-acetylneuraminate degradation; D-fructose 6-phosphate from N-acetylneuraminate: step 3/5.</text>
</comment>
<evidence type="ECO:0000256" key="6">
    <source>
        <dbReference type="ARBA" id="ARBA00023277"/>
    </source>
</evidence>
<dbReference type="InterPro" id="IPR011060">
    <property type="entry name" value="RibuloseP-bd_barrel"/>
</dbReference>
<keyword evidence="9" id="KW-1185">Reference proteome</keyword>
<evidence type="ECO:0000256" key="4">
    <source>
        <dbReference type="ARBA" id="ARBA00007439"/>
    </source>
</evidence>
<keyword evidence="6 7" id="KW-0119">Carbohydrate metabolism</keyword>
<comment type="caution">
    <text evidence="8">The sequence shown here is derived from an EMBL/GenBank/DDBJ whole genome shotgun (WGS) entry which is preliminary data.</text>
</comment>
<evidence type="ECO:0000313" key="8">
    <source>
        <dbReference type="EMBL" id="PNP92260.1"/>
    </source>
</evidence>
<dbReference type="RefSeq" id="WP_036090522.1">
    <property type="nucleotide sequence ID" value="NZ_CP113980.1"/>
</dbReference>
<comment type="catalytic activity">
    <reaction evidence="1 7">
        <text>an N-acyl-D-glucosamine 6-phosphate = an N-acyl-D-mannosamine 6-phosphate</text>
        <dbReference type="Rhea" id="RHEA:23932"/>
        <dbReference type="ChEBI" id="CHEBI:57599"/>
        <dbReference type="ChEBI" id="CHEBI:57666"/>
        <dbReference type="EC" id="5.1.3.9"/>
    </reaction>
</comment>
<proteinExistence type="inferred from homology"/>
<dbReference type="InterPro" id="IPR007260">
    <property type="entry name" value="NanE"/>
</dbReference>
<reference evidence="8 9" key="1">
    <citation type="submission" date="2016-11" db="EMBL/GenBank/DDBJ databases">
        <title>Whole Genome Sequence of Listeria newyorkensis.</title>
        <authorList>
            <person name="Frink S."/>
            <person name="Morales C."/>
            <person name="Kiang D."/>
        </authorList>
    </citation>
    <scope>NUCLEOTIDE SEQUENCE [LARGE SCALE GENOMIC DNA]</scope>
    <source>
        <strain evidence="8 9">F1604011-044</strain>
    </source>
</reference>
<dbReference type="SUPFAM" id="SSF51366">
    <property type="entry name" value="Ribulose-phoshate binding barrel"/>
    <property type="match status" value="1"/>
</dbReference>
<dbReference type="Gene3D" id="3.20.20.70">
    <property type="entry name" value="Aldolase class I"/>
    <property type="match status" value="1"/>
</dbReference>
<evidence type="ECO:0000256" key="2">
    <source>
        <dbReference type="ARBA" id="ARBA00002147"/>
    </source>
</evidence>
<evidence type="ECO:0000256" key="5">
    <source>
        <dbReference type="ARBA" id="ARBA00023235"/>
    </source>
</evidence>
<evidence type="ECO:0000256" key="7">
    <source>
        <dbReference type="HAMAP-Rule" id="MF_01235"/>
    </source>
</evidence>
<dbReference type="InterPro" id="IPR013785">
    <property type="entry name" value="Aldolase_TIM"/>
</dbReference>
<gene>
    <name evidence="7" type="primary">nanE</name>
    <name evidence="8" type="ORF">BMT55_08390</name>
</gene>
<dbReference type="HAMAP" id="MF_01235">
    <property type="entry name" value="ManNAc6P_epimer"/>
    <property type="match status" value="1"/>
</dbReference>
<dbReference type="EC" id="5.1.3.9" evidence="7"/>
<dbReference type="PANTHER" id="PTHR36204:SF1">
    <property type="entry name" value="N-ACETYLMANNOSAMINE-6-PHOSPHATE 2-EPIMERASE-RELATED"/>
    <property type="match status" value="1"/>
</dbReference>
<name>A0ABX4XMX2_9LIST</name>
<evidence type="ECO:0000313" key="9">
    <source>
        <dbReference type="Proteomes" id="UP000236500"/>
    </source>
</evidence>
<dbReference type="NCBIfam" id="NF002231">
    <property type="entry name" value="PRK01130.1"/>
    <property type="match status" value="1"/>
</dbReference>
<protein>
    <recommendedName>
        <fullName evidence="7">Putative N-acetylmannosamine-6-phosphate 2-epimerase</fullName>
        <ecNumber evidence="7">5.1.3.9</ecNumber>
    </recommendedName>
    <alternativeName>
        <fullName evidence="7">ManNAc-6-P epimerase</fullName>
    </alternativeName>
</protein>
<comment type="function">
    <text evidence="2 7">Converts N-acetylmannosamine-6-phosphate (ManNAc-6-P) to N-acetylglucosamine-6-phosphate (GlcNAc-6-P).</text>
</comment>
<organism evidence="8 9">
    <name type="scientific">Listeria newyorkensis</name>
    <dbReference type="NCBI Taxonomy" id="1497681"/>
    <lineage>
        <taxon>Bacteria</taxon>
        <taxon>Bacillati</taxon>
        <taxon>Bacillota</taxon>
        <taxon>Bacilli</taxon>
        <taxon>Bacillales</taxon>
        <taxon>Listeriaceae</taxon>
        <taxon>Listeria</taxon>
    </lineage>
</organism>
<dbReference type="Pfam" id="PF04131">
    <property type="entry name" value="NanE"/>
    <property type="match status" value="1"/>
</dbReference>
<evidence type="ECO:0000256" key="1">
    <source>
        <dbReference type="ARBA" id="ARBA00000056"/>
    </source>
</evidence>
<accession>A0ABX4XMX2</accession>
<dbReference type="CDD" id="cd04729">
    <property type="entry name" value="NanE"/>
    <property type="match status" value="1"/>
</dbReference>
<dbReference type="EMBL" id="MPDH01000008">
    <property type="protein sequence ID" value="PNP92260.1"/>
    <property type="molecule type" value="Genomic_DNA"/>
</dbReference>
<comment type="similarity">
    <text evidence="4 7">Belongs to the NanE family.</text>
</comment>
<dbReference type="PANTHER" id="PTHR36204">
    <property type="entry name" value="N-ACETYLMANNOSAMINE-6-PHOSPHATE 2-EPIMERASE-RELATED"/>
    <property type="match status" value="1"/>
</dbReference>
<keyword evidence="5 7" id="KW-0413">Isomerase</keyword>